<evidence type="ECO:0000259" key="1">
    <source>
        <dbReference type="Pfam" id="PF01826"/>
    </source>
</evidence>
<dbReference type="OrthoDB" id="671595at2759"/>
<dbReference type="GO" id="GO:0030414">
    <property type="term" value="F:peptidase inhibitor activity"/>
    <property type="evidence" value="ECO:0007669"/>
    <property type="project" value="UniProtKB-KW"/>
</dbReference>
<protein>
    <submittedName>
        <fullName evidence="3">Inducible metalloproteinase inhibitor protein-like</fullName>
    </submittedName>
</protein>
<evidence type="ECO:0000313" key="2">
    <source>
        <dbReference type="Proteomes" id="UP000504629"/>
    </source>
</evidence>
<feature type="non-terminal residue" evidence="3">
    <location>
        <position position="1"/>
    </location>
</feature>
<dbReference type="Gene3D" id="2.10.25.10">
    <property type="entry name" value="Laminin"/>
    <property type="match status" value="1"/>
</dbReference>
<dbReference type="Pfam" id="PF01826">
    <property type="entry name" value="TIL"/>
    <property type="match status" value="1"/>
</dbReference>
<evidence type="ECO:0000313" key="3">
    <source>
        <dbReference type="RefSeq" id="XP_028042726.1"/>
    </source>
</evidence>
<dbReference type="InterPro" id="IPR002919">
    <property type="entry name" value="TIL_dom"/>
</dbReference>
<name>A0A6J2KK61_BOMMA</name>
<dbReference type="SUPFAM" id="SSF57567">
    <property type="entry name" value="Serine protease inhibitors"/>
    <property type="match status" value="1"/>
</dbReference>
<dbReference type="InterPro" id="IPR036084">
    <property type="entry name" value="Ser_inhib-like_sf"/>
</dbReference>
<dbReference type="Proteomes" id="UP000504629">
    <property type="component" value="Unplaced"/>
</dbReference>
<accession>A0A6J2KK61</accession>
<dbReference type="CDD" id="cd19941">
    <property type="entry name" value="TIL"/>
    <property type="match status" value="1"/>
</dbReference>
<keyword evidence="3" id="KW-0483">Metalloprotease inhibitor</keyword>
<keyword evidence="2" id="KW-1185">Reference proteome</keyword>
<feature type="non-terminal residue" evidence="3">
    <location>
        <position position="103"/>
    </location>
</feature>
<reference evidence="3" key="1">
    <citation type="submission" date="2025-08" db="UniProtKB">
        <authorList>
            <consortium name="RefSeq"/>
        </authorList>
    </citation>
    <scope>IDENTIFICATION</scope>
    <source>
        <tissue evidence="3">Silk gland</tissue>
    </source>
</reference>
<keyword evidence="3" id="KW-0481">Metalloenzyme inhibitor</keyword>
<dbReference type="KEGG" id="bman:114252451"/>
<dbReference type="GeneID" id="114252451"/>
<keyword evidence="3" id="KW-0646">Protease inhibitor</keyword>
<organism evidence="2 3">
    <name type="scientific">Bombyx mandarina</name>
    <name type="common">Wild silk moth</name>
    <name type="synonym">Wild silkworm</name>
    <dbReference type="NCBI Taxonomy" id="7092"/>
    <lineage>
        <taxon>Eukaryota</taxon>
        <taxon>Metazoa</taxon>
        <taxon>Ecdysozoa</taxon>
        <taxon>Arthropoda</taxon>
        <taxon>Hexapoda</taxon>
        <taxon>Insecta</taxon>
        <taxon>Pterygota</taxon>
        <taxon>Neoptera</taxon>
        <taxon>Endopterygota</taxon>
        <taxon>Lepidoptera</taxon>
        <taxon>Glossata</taxon>
        <taxon>Ditrysia</taxon>
        <taxon>Bombycoidea</taxon>
        <taxon>Bombycidae</taxon>
        <taxon>Bombycinae</taxon>
        <taxon>Bombyx</taxon>
    </lineage>
</organism>
<proteinExistence type="predicted"/>
<sequence>SESCNKPNEVYERCTFDCPPQTCDSLDKAYACPLQNNQTCVGKCKCRPGYYRNLIGECISEEDCRRCPGKHEYYSCGGACDNICDKLSEENQTSCSIINIKCN</sequence>
<gene>
    <name evidence="3" type="primary">LOC114252451</name>
</gene>
<feature type="domain" description="TIL" evidence="1">
    <location>
        <begin position="6"/>
        <end position="64"/>
    </location>
</feature>
<dbReference type="RefSeq" id="XP_028042726.1">
    <property type="nucleotide sequence ID" value="XM_028186925.1"/>
</dbReference>
<dbReference type="AlphaFoldDB" id="A0A6J2KK61"/>